<keyword evidence="1" id="KW-0472">Membrane</keyword>
<reference evidence="2" key="1">
    <citation type="submission" date="2021-01" db="EMBL/GenBank/DDBJ databases">
        <authorList>
            <person name="Corre E."/>
            <person name="Pelletier E."/>
            <person name="Niang G."/>
            <person name="Scheremetjew M."/>
            <person name="Finn R."/>
            <person name="Kale V."/>
            <person name="Holt S."/>
            <person name="Cochrane G."/>
            <person name="Meng A."/>
            <person name="Brown T."/>
            <person name="Cohen L."/>
        </authorList>
    </citation>
    <scope>NUCLEOTIDE SEQUENCE</scope>
    <source>
        <strain evidence="2">UTEXLB2642</strain>
    </source>
</reference>
<keyword evidence="1" id="KW-1133">Transmembrane helix</keyword>
<dbReference type="EMBL" id="HBFD01001299">
    <property type="protein sequence ID" value="CAD8714444.1"/>
    <property type="molecule type" value="Transcribed_RNA"/>
</dbReference>
<proteinExistence type="predicted"/>
<dbReference type="AlphaFoldDB" id="A0A7S0XCG0"/>
<sequence>MDTNTSKLPIATEIPVNQQISDTITLEVAIPDNVEVGSTVNVLYEGNYYQILVPENAPGKSIQVVLPNIPIIDANTSTEELELEYNTENKKSSNRSYAVAAGVAGAVIGTILVGPLVTGAVVIGGAAVYAASRKKNNDDSTEDNGIIGKATHKVHEIDSKYEISATATKVVNAGVVKAKEIDDKMKISETLTTVSATITSKVKETDEKFGITTKTNEVLTSTATAVKNFDERNKLTETATHLAQDAAVKAKDIDSKYEISANVTKAFTLGANAITASVSKLTESVSKVTTKPTHHDSDNL</sequence>
<name>A0A7S0XCG0_9STRA</name>
<organism evidence="2">
    <name type="scientific">Chromulina nebulosa</name>
    <dbReference type="NCBI Taxonomy" id="96789"/>
    <lineage>
        <taxon>Eukaryota</taxon>
        <taxon>Sar</taxon>
        <taxon>Stramenopiles</taxon>
        <taxon>Ochrophyta</taxon>
        <taxon>Chrysophyceae</taxon>
        <taxon>Chromulinales</taxon>
        <taxon>Chromulinaceae</taxon>
        <taxon>Chromulina</taxon>
    </lineage>
</organism>
<evidence type="ECO:0000313" key="2">
    <source>
        <dbReference type="EMBL" id="CAD8714444.1"/>
    </source>
</evidence>
<keyword evidence="1" id="KW-0812">Transmembrane</keyword>
<protein>
    <submittedName>
        <fullName evidence="2">Uncharacterized protein</fullName>
    </submittedName>
</protein>
<accession>A0A7S0XCG0</accession>
<feature type="transmembrane region" description="Helical" evidence="1">
    <location>
        <begin position="97"/>
        <end position="130"/>
    </location>
</feature>
<evidence type="ECO:0000256" key="1">
    <source>
        <dbReference type="SAM" id="Phobius"/>
    </source>
</evidence>
<gene>
    <name evidence="2" type="ORF">CNEB1095_LOCUS842</name>
</gene>